<keyword evidence="6 13" id="KW-0808">Transferase</keyword>
<keyword evidence="4 13" id="KW-0028">Amino-acid biosynthesis</keyword>
<evidence type="ECO:0000256" key="12">
    <source>
        <dbReference type="ARBA" id="ARBA00048670"/>
    </source>
</evidence>
<comment type="pathway">
    <text evidence="1 13">Amino-acid biosynthesis; L-isoleucine biosynthesis; L-isoleucine from 2-oxobutanoate: step 1/4.</text>
</comment>
<comment type="caution">
    <text evidence="17">The sequence shown here is derived from an EMBL/GenBank/DDBJ whole genome shotgun (WGS) entry which is preliminary data.</text>
</comment>
<dbReference type="UniPathway" id="UPA00047">
    <property type="reaction ID" value="UER00055"/>
</dbReference>
<evidence type="ECO:0000256" key="4">
    <source>
        <dbReference type="ARBA" id="ARBA00022605"/>
    </source>
</evidence>
<feature type="domain" description="Thiamine pyrophosphate enzyme central" evidence="14">
    <location>
        <begin position="198"/>
        <end position="333"/>
    </location>
</feature>
<dbReference type="FunFam" id="3.40.50.970:FF:000007">
    <property type="entry name" value="Acetolactate synthase"/>
    <property type="match status" value="1"/>
</dbReference>
<dbReference type="Pfam" id="PF02775">
    <property type="entry name" value="TPP_enzyme_C"/>
    <property type="match status" value="1"/>
</dbReference>
<dbReference type="PROSITE" id="PS00187">
    <property type="entry name" value="TPP_ENZYMES"/>
    <property type="match status" value="1"/>
</dbReference>
<dbReference type="GO" id="GO:0030976">
    <property type="term" value="F:thiamine pyrophosphate binding"/>
    <property type="evidence" value="ECO:0007669"/>
    <property type="project" value="UniProtKB-UniRule"/>
</dbReference>
<comment type="cofactor">
    <cofactor evidence="13">
        <name>thiamine diphosphate</name>
        <dbReference type="ChEBI" id="CHEBI:58937"/>
    </cofactor>
    <text evidence="13">Binds 1 thiamine pyrophosphate per subunit.</text>
</comment>
<keyword evidence="10 13" id="KW-0786">Thiamine pyrophosphate</keyword>
<dbReference type="FunFam" id="3.40.50.1220:FF:000008">
    <property type="entry name" value="Acetolactate synthase"/>
    <property type="match status" value="1"/>
</dbReference>
<keyword evidence="7 13" id="KW-0479">Metal-binding</keyword>
<dbReference type="GO" id="GO:0005948">
    <property type="term" value="C:acetolactate synthase complex"/>
    <property type="evidence" value="ECO:0007669"/>
    <property type="project" value="TreeGrafter"/>
</dbReference>
<evidence type="ECO:0000256" key="2">
    <source>
        <dbReference type="ARBA" id="ARBA00005025"/>
    </source>
</evidence>
<comment type="cofactor">
    <cofactor evidence="13">
        <name>Mg(2+)</name>
        <dbReference type="ChEBI" id="CHEBI:18420"/>
    </cofactor>
    <text evidence="13">Binds 1 Mg(2+) ion per subunit.</text>
</comment>
<dbReference type="FunFam" id="3.40.50.970:FF:000016">
    <property type="entry name" value="Acetolactate synthase"/>
    <property type="match status" value="1"/>
</dbReference>
<dbReference type="InterPro" id="IPR039368">
    <property type="entry name" value="AHAS_TPP"/>
</dbReference>
<comment type="similarity">
    <text evidence="3 13">Belongs to the TPP enzyme family.</text>
</comment>
<evidence type="ECO:0000256" key="9">
    <source>
        <dbReference type="ARBA" id="ARBA00022842"/>
    </source>
</evidence>
<dbReference type="EC" id="2.2.1.6" evidence="13"/>
<keyword evidence="9 13" id="KW-0460">Magnesium</keyword>
<feature type="domain" description="Thiamine pyrophosphate enzyme TPP-binding" evidence="15">
    <location>
        <begin position="393"/>
        <end position="540"/>
    </location>
</feature>
<dbReference type="Gene3D" id="3.40.50.1220">
    <property type="entry name" value="TPP-binding domain"/>
    <property type="match status" value="1"/>
</dbReference>
<dbReference type="Gene3D" id="3.40.50.970">
    <property type="match status" value="2"/>
</dbReference>
<reference evidence="17 18" key="1">
    <citation type="submission" date="2019-03" db="EMBL/GenBank/DDBJ databases">
        <title>Genomic Encyclopedia of Type Strains, Phase IV (KMG-IV): sequencing the most valuable type-strain genomes for metagenomic binning, comparative biology and taxonomic classification.</title>
        <authorList>
            <person name="Goeker M."/>
        </authorList>
    </citation>
    <scope>NUCLEOTIDE SEQUENCE [LARGE SCALE GENOMIC DNA]</scope>
    <source>
        <strain evidence="17 18">DSM 13328</strain>
    </source>
</reference>
<dbReference type="CDD" id="cd02015">
    <property type="entry name" value="TPP_AHAS"/>
    <property type="match status" value="1"/>
</dbReference>
<dbReference type="InterPro" id="IPR012001">
    <property type="entry name" value="Thiamin_PyroP_enz_TPP-bd_dom"/>
</dbReference>
<dbReference type="GO" id="GO:0009097">
    <property type="term" value="P:isoleucine biosynthetic process"/>
    <property type="evidence" value="ECO:0007669"/>
    <property type="project" value="UniProtKB-UniPathway"/>
</dbReference>
<dbReference type="InterPro" id="IPR045229">
    <property type="entry name" value="TPP_enz"/>
</dbReference>
<sequence>MTKNSAEQMNGAKAFIESLKKEGVDTIFGYPGGVLLHIYDEIYDCDLRHILVRHEQAAAHAADGYARATGKTGVCLATSGPGATNLVTGIATAHMDSVPMVAFTGQVTSTLIGNDAFQEANITGITLPITKHNYLVQKAEDIPKSIKEAFYVASTGRPGPVLVDITKDATINELKFSYPDKVEMRSYKPTVKGNAKQIQNAAAMIAKAKKPVIYAGGGVIAANASSELYKLAELINAPVTTTLMGLGAFPMDHPLFIGMPGMHGTKYANFSIQDSDLLIAVGARFDDRVTSKISSFAAGAKIIHIDIDPAEISKNVAVDLPIVGDAGSVLAELIPAVSEKIVAGKTTDWIKRVDQWKKEYPLAYKDDGSTIKPQFVIETLCEVAPDAIVATEVGQHQMWTAHYFKFKQPRKFISSGGLGTMGYGLPAAMGAKVGCPDQIVFDVAGDGSFQMNSQELATLVANDIPVISVILNNGYLGMVRQWQELFYDCHYSHTDIIDSVDFVKLAEAYGALGIRVEKKSELKEAVQTAIKSGRPSVIDVRVDRGENVFPMVPAGASINELIDERKYGGI</sequence>
<dbReference type="RefSeq" id="WP_133517508.1">
    <property type="nucleotide sequence ID" value="NZ_JAHDUW010000003.1"/>
</dbReference>
<dbReference type="InterPro" id="IPR029035">
    <property type="entry name" value="DHS-like_NAD/FAD-binding_dom"/>
</dbReference>
<feature type="domain" description="Thiamine pyrophosphate enzyme N-terminal TPP-binding" evidence="16">
    <location>
        <begin position="9"/>
        <end position="121"/>
    </location>
</feature>
<dbReference type="PANTHER" id="PTHR18968">
    <property type="entry name" value="THIAMINE PYROPHOSPHATE ENZYMES"/>
    <property type="match status" value="1"/>
</dbReference>
<dbReference type="InterPro" id="IPR029061">
    <property type="entry name" value="THDP-binding"/>
</dbReference>
<comment type="catalytic activity">
    <reaction evidence="12 13">
        <text>2 pyruvate + H(+) = (2S)-2-acetolactate + CO2</text>
        <dbReference type="Rhea" id="RHEA:25249"/>
        <dbReference type="ChEBI" id="CHEBI:15361"/>
        <dbReference type="ChEBI" id="CHEBI:15378"/>
        <dbReference type="ChEBI" id="CHEBI:16526"/>
        <dbReference type="ChEBI" id="CHEBI:58476"/>
        <dbReference type="EC" id="2.2.1.6"/>
    </reaction>
</comment>
<evidence type="ECO:0000259" key="16">
    <source>
        <dbReference type="Pfam" id="PF02776"/>
    </source>
</evidence>
<evidence type="ECO:0000256" key="3">
    <source>
        <dbReference type="ARBA" id="ARBA00007812"/>
    </source>
</evidence>
<evidence type="ECO:0000256" key="1">
    <source>
        <dbReference type="ARBA" id="ARBA00004974"/>
    </source>
</evidence>
<dbReference type="AlphaFoldDB" id="A0A484F3U0"/>
<dbReference type="InterPro" id="IPR011766">
    <property type="entry name" value="TPP_enzyme_TPP-bd"/>
</dbReference>
<gene>
    <name evidence="17" type="ORF">C7391_1063</name>
</gene>
<keyword evidence="18" id="KW-1185">Reference proteome</keyword>
<dbReference type="OrthoDB" id="6837at2157"/>
<dbReference type="SUPFAM" id="SSF52467">
    <property type="entry name" value="DHS-like NAD/FAD-binding domain"/>
    <property type="match status" value="1"/>
</dbReference>
<dbReference type="NCBIfam" id="NF004710">
    <property type="entry name" value="PRK06048.1"/>
    <property type="match status" value="1"/>
</dbReference>
<name>A0A484F3U0_9EURY</name>
<dbReference type="CDD" id="cd07035">
    <property type="entry name" value="TPP_PYR_POX_like"/>
    <property type="match status" value="1"/>
</dbReference>
<proteinExistence type="inferred from homology"/>
<dbReference type="GO" id="GO:0000287">
    <property type="term" value="F:magnesium ion binding"/>
    <property type="evidence" value="ECO:0007669"/>
    <property type="project" value="UniProtKB-UniRule"/>
</dbReference>
<evidence type="ECO:0000256" key="7">
    <source>
        <dbReference type="ARBA" id="ARBA00022723"/>
    </source>
</evidence>
<dbReference type="SUPFAM" id="SSF52518">
    <property type="entry name" value="Thiamin diphosphate-binding fold (THDP-binding)"/>
    <property type="match status" value="2"/>
</dbReference>
<dbReference type="GO" id="GO:0003984">
    <property type="term" value="F:acetolactate synthase activity"/>
    <property type="evidence" value="ECO:0007669"/>
    <property type="project" value="UniProtKB-EC"/>
</dbReference>
<dbReference type="Proteomes" id="UP000294855">
    <property type="component" value="Unassembled WGS sequence"/>
</dbReference>
<evidence type="ECO:0000256" key="8">
    <source>
        <dbReference type="ARBA" id="ARBA00022827"/>
    </source>
</evidence>
<dbReference type="InterPro" id="IPR012000">
    <property type="entry name" value="Thiamin_PyroP_enz_cen_dom"/>
</dbReference>
<keyword evidence="8" id="KW-0274">FAD</keyword>
<dbReference type="PANTHER" id="PTHR18968:SF13">
    <property type="entry name" value="ACETOLACTATE SYNTHASE CATALYTIC SUBUNIT, MITOCHONDRIAL"/>
    <property type="match status" value="1"/>
</dbReference>
<evidence type="ECO:0000259" key="15">
    <source>
        <dbReference type="Pfam" id="PF02775"/>
    </source>
</evidence>
<organism evidence="17 18">
    <name type="scientific">Methanimicrococcus blatticola</name>
    <dbReference type="NCBI Taxonomy" id="91560"/>
    <lineage>
        <taxon>Archaea</taxon>
        <taxon>Methanobacteriati</taxon>
        <taxon>Methanobacteriota</taxon>
        <taxon>Stenosarchaea group</taxon>
        <taxon>Methanomicrobia</taxon>
        <taxon>Methanosarcinales</taxon>
        <taxon>Methanosarcinaceae</taxon>
        <taxon>Methanimicrococcus</taxon>
    </lineage>
</organism>
<dbReference type="GO" id="GO:0044272">
    <property type="term" value="P:sulfur compound biosynthetic process"/>
    <property type="evidence" value="ECO:0007669"/>
    <property type="project" value="UniProtKB-ARBA"/>
</dbReference>
<dbReference type="GO" id="GO:0050660">
    <property type="term" value="F:flavin adenine dinucleotide binding"/>
    <property type="evidence" value="ECO:0007669"/>
    <property type="project" value="InterPro"/>
</dbReference>
<dbReference type="NCBIfam" id="TIGR00118">
    <property type="entry name" value="acolac_lg"/>
    <property type="match status" value="1"/>
</dbReference>
<evidence type="ECO:0000313" key="18">
    <source>
        <dbReference type="Proteomes" id="UP000294855"/>
    </source>
</evidence>
<dbReference type="InterPro" id="IPR000399">
    <property type="entry name" value="TPP-bd_CS"/>
</dbReference>
<keyword evidence="5" id="KW-0285">Flavoprotein</keyword>
<dbReference type="GO" id="GO:0009099">
    <property type="term" value="P:L-valine biosynthetic process"/>
    <property type="evidence" value="ECO:0007669"/>
    <property type="project" value="UniProtKB-UniPathway"/>
</dbReference>
<evidence type="ECO:0000256" key="13">
    <source>
        <dbReference type="RuleBase" id="RU003591"/>
    </source>
</evidence>
<evidence type="ECO:0000313" key="17">
    <source>
        <dbReference type="EMBL" id="TDQ68864.1"/>
    </source>
</evidence>
<evidence type="ECO:0000256" key="10">
    <source>
        <dbReference type="ARBA" id="ARBA00023052"/>
    </source>
</evidence>
<evidence type="ECO:0000256" key="11">
    <source>
        <dbReference type="ARBA" id="ARBA00023304"/>
    </source>
</evidence>
<keyword evidence="11 13" id="KW-0100">Branched-chain amino acid biosynthesis</keyword>
<comment type="pathway">
    <text evidence="2 13">Amino-acid biosynthesis; L-valine biosynthesis; L-valine from pyruvate: step 1/4.</text>
</comment>
<evidence type="ECO:0000256" key="5">
    <source>
        <dbReference type="ARBA" id="ARBA00022630"/>
    </source>
</evidence>
<dbReference type="Pfam" id="PF00205">
    <property type="entry name" value="TPP_enzyme_M"/>
    <property type="match status" value="1"/>
</dbReference>
<evidence type="ECO:0000259" key="14">
    <source>
        <dbReference type="Pfam" id="PF00205"/>
    </source>
</evidence>
<dbReference type="UniPathway" id="UPA00049">
    <property type="reaction ID" value="UER00059"/>
</dbReference>
<dbReference type="EMBL" id="SNYS01000008">
    <property type="protein sequence ID" value="TDQ68864.1"/>
    <property type="molecule type" value="Genomic_DNA"/>
</dbReference>
<protein>
    <recommendedName>
        <fullName evidence="13">Acetolactate synthase</fullName>
        <ecNumber evidence="13">2.2.1.6</ecNumber>
    </recommendedName>
</protein>
<accession>A0A484F3U0</accession>
<dbReference type="Pfam" id="PF02776">
    <property type="entry name" value="TPP_enzyme_N"/>
    <property type="match status" value="1"/>
</dbReference>
<evidence type="ECO:0000256" key="6">
    <source>
        <dbReference type="ARBA" id="ARBA00022679"/>
    </source>
</evidence>
<dbReference type="InterPro" id="IPR012846">
    <property type="entry name" value="Acetolactate_synth_lsu"/>
</dbReference>